<feature type="domain" description="SusD-like N-terminal" evidence="2">
    <location>
        <begin position="24"/>
        <end position="238"/>
    </location>
</feature>
<feature type="chain" id="PRO_5040274376" evidence="1">
    <location>
        <begin position="22"/>
        <end position="475"/>
    </location>
</feature>
<dbReference type="PROSITE" id="PS51257">
    <property type="entry name" value="PROKAR_LIPOPROTEIN"/>
    <property type="match status" value="1"/>
</dbReference>
<keyword evidence="1" id="KW-0732">Signal</keyword>
<feature type="signal peptide" evidence="1">
    <location>
        <begin position="1"/>
        <end position="21"/>
    </location>
</feature>
<name>A0A9Q3YXB1_9FLAO</name>
<dbReference type="EMBL" id="JAJNAY010000002">
    <property type="protein sequence ID" value="MCD1118963.1"/>
    <property type="molecule type" value="Genomic_DNA"/>
</dbReference>
<dbReference type="AlphaFoldDB" id="A0A9Q3YXB1"/>
<dbReference type="RefSeq" id="WP_230672280.1">
    <property type="nucleotide sequence ID" value="NZ_JAJNAY010000002.1"/>
</dbReference>
<sequence length="475" mass="52026">MKKYIIKAAFAIIGAFTIVSCSDDFLETEFSNTEEQAPITTVEKLQAFTYGNYATMRDFNYYGNYFITTSEVRSDEMYSNTRSGYHNAIMNYTMLSTNAQSTGAWTAMYTAIAKSNIIINTADNLSWAQSANPAVVSQKVKHLKGQAYALRAQAFFDLLRLFGQKYTQNPAQLGVVLPVKYNPSANMARSSIAQTEAQIEADFAKAFEYLDGNSNNSYGDKTVLNDHSVEALMSRYYLYKGNYPKVRSLVNNIVASGIWSVVKGESFVSSFTLNNSASNSMFELAVGSAVTIAPSLNDFYNGEGAYKNVVVKTATYNSYVAQDVRRNAIGASSGVAGRFLNGKYPALASDNNIRMVRYEEVLLNGIEAELNGGSAATALGYYQAIHAERVKIVPYVAPTVVDINILKAERSRELLGEGFRMWDLLRWGTNLPKNISNGGTNGTVNLGNNLLAFPIPQSETNVAGTAIVSNPGYDN</sequence>
<dbReference type="InterPro" id="IPR033985">
    <property type="entry name" value="SusD-like_N"/>
</dbReference>
<organism evidence="3 4">
    <name type="scientific">Chryseobacterium turcicum</name>
    <dbReference type="NCBI Taxonomy" id="2898076"/>
    <lineage>
        <taxon>Bacteria</taxon>
        <taxon>Pseudomonadati</taxon>
        <taxon>Bacteroidota</taxon>
        <taxon>Flavobacteriia</taxon>
        <taxon>Flavobacteriales</taxon>
        <taxon>Weeksellaceae</taxon>
        <taxon>Chryseobacterium group</taxon>
        <taxon>Chryseobacterium</taxon>
    </lineage>
</organism>
<gene>
    <name evidence="3" type="ORF">LO744_19150</name>
</gene>
<evidence type="ECO:0000313" key="3">
    <source>
        <dbReference type="EMBL" id="MCD1118963.1"/>
    </source>
</evidence>
<reference evidence="3" key="1">
    <citation type="submission" date="2021-11" db="EMBL/GenBank/DDBJ databases">
        <title>Description of novel Chryseobacterium species.</title>
        <authorList>
            <person name="Saticioglu I.B."/>
            <person name="Ay H."/>
            <person name="Altun S."/>
            <person name="Duman M."/>
        </authorList>
    </citation>
    <scope>NUCLEOTIDE SEQUENCE</scope>
    <source>
        <strain evidence="3">C-17</strain>
    </source>
</reference>
<dbReference type="Gene3D" id="2.20.20.130">
    <property type="match status" value="1"/>
</dbReference>
<dbReference type="Gene3D" id="1.25.40.390">
    <property type="match status" value="1"/>
</dbReference>
<accession>A0A9Q3YXB1</accession>
<dbReference type="Pfam" id="PF14322">
    <property type="entry name" value="SusD-like_3"/>
    <property type="match status" value="1"/>
</dbReference>
<dbReference type="SUPFAM" id="SSF48452">
    <property type="entry name" value="TPR-like"/>
    <property type="match status" value="1"/>
</dbReference>
<dbReference type="Gene3D" id="1.25.40.900">
    <property type="match status" value="1"/>
</dbReference>
<evidence type="ECO:0000259" key="2">
    <source>
        <dbReference type="Pfam" id="PF14322"/>
    </source>
</evidence>
<comment type="caution">
    <text evidence="3">The sequence shown here is derived from an EMBL/GenBank/DDBJ whole genome shotgun (WGS) entry which is preliminary data.</text>
</comment>
<keyword evidence="4" id="KW-1185">Reference proteome</keyword>
<proteinExistence type="predicted"/>
<evidence type="ECO:0000256" key="1">
    <source>
        <dbReference type="SAM" id="SignalP"/>
    </source>
</evidence>
<dbReference type="GO" id="GO:0009279">
    <property type="term" value="C:cell outer membrane"/>
    <property type="evidence" value="ECO:0007669"/>
    <property type="project" value="UniProtKB-SubCell"/>
</dbReference>
<protein>
    <submittedName>
        <fullName evidence="3">RagB/SusD family nutrient uptake outer membrane protein</fullName>
    </submittedName>
</protein>
<dbReference type="InterPro" id="IPR011990">
    <property type="entry name" value="TPR-like_helical_dom_sf"/>
</dbReference>
<evidence type="ECO:0000313" key="4">
    <source>
        <dbReference type="Proteomes" id="UP001108025"/>
    </source>
</evidence>
<dbReference type="Proteomes" id="UP001108025">
    <property type="component" value="Unassembled WGS sequence"/>
</dbReference>